<gene>
    <name evidence="1" type="ORF">HLH35_12140</name>
</gene>
<name>A0A7W4P0M5_9PROT</name>
<dbReference type="EMBL" id="JABEQE010000010">
    <property type="protein sequence ID" value="MBB2172859.1"/>
    <property type="molecule type" value="Genomic_DNA"/>
</dbReference>
<accession>A0A7W4P0M5</accession>
<evidence type="ECO:0000313" key="1">
    <source>
        <dbReference type="EMBL" id="MBB2172859.1"/>
    </source>
</evidence>
<protein>
    <submittedName>
        <fullName evidence="1">Uncharacterized protein</fullName>
    </submittedName>
</protein>
<dbReference type="AlphaFoldDB" id="A0A7W4P0M5"/>
<keyword evidence="2" id="KW-1185">Reference proteome</keyword>
<dbReference type="RefSeq" id="WP_182979385.1">
    <property type="nucleotide sequence ID" value="NZ_BAABGB010000005.1"/>
</dbReference>
<comment type="caution">
    <text evidence="1">The sequence shown here is derived from an EMBL/GenBank/DDBJ whole genome shotgun (WGS) entry which is preliminary data.</text>
</comment>
<dbReference type="InterPro" id="IPR036614">
    <property type="entry name" value="RusA-like_sf"/>
</dbReference>
<dbReference type="SUPFAM" id="SSF103084">
    <property type="entry name" value="Holliday junction resolvase RusA"/>
    <property type="match status" value="1"/>
</dbReference>
<evidence type="ECO:0000313" key="2">
    <source>
        <dbReference type="Proteomes" id="UP000577891"/>
    </source>
</evidence>
<reference evidence="1 2" key="1">
    <citation type="submission" date="2020-04" db="EMBL/GenBank/DDBJ databases">
        <title>Description of novel Gluconacetobacter.</title>
        <authorList>
            <person name="Sombolestani A."/>
        </authorList>
    </citation>
    <scope>NUCLEOTIDE SEQUENCE [LARGE SCALE GENOMIC DNA]</scope>
    <source>
        <strain evidence="1 2">LMG 27724</strain>
    </source>
</reference>
<dbReference type="GO" id="GO:0006310">
    <property type="term" value="P:DNA recombination"/>
    <property type="evidence" value="ECO:0007669"/>
    <property type="project" value="InterPro"/>
</dbReference>
<sequence length="134" mass="14982">MREITFTLARPTPVLNVLMRQNRWDRARNKRALGREIAAALGGRLPAQPFERARVTVTRFSVGVPDTDNAVGGLKDTLDVLTTPWVTPKGQRRNKFGIGLIRDDDPSRCEVVVQCVKCRAAEQRTEVVIEEIAS</sequence>
<dbReference type="GO" id="GO:0000287">
    <property type="term" value="F:magnesium ion binding"/>
    <property type="evidence" value="ECO:0007669"/>
    <property type="project" value="InterPro"/>
</dbReference>
<dbReference type="GO" id="GO:0006281">
    <property type="term" value="P:DNA repair"/>
    <property type="evidence" value="ECO:0007669"/>
    <property type="project" value="InterPro"/>
</dbReference>
<dbReference type="Proteomes" id="UP000577891">
    <property type="component" value="Unassembled WGS sequence"/>
</dbReference>
<proteinExistence type="predicted"/>
<organism evidence="1 2">
    <name type="scientific">Gluconacetobacter asukensis</name>
    <dbReference type="NCBI Taxonomy" id="1017181"/>
    <lineage>
        <taxon>Bacteria</taxon>
        <taxon>Pseudomonadati</taxon>
        <taxon>Pseudomonadota</taxon>
        <taxon>Alphaproteobacteria</taxon>
        <taxon>Acetobacterales</taxon>
        <taxon>Acetobacteraceae</taxon>
        <taxon>Gluconacetobacter</taxon>
    </lineage>
</organism>